<dbReference type="InterPro" id="IPR011042">
    <property type="entry name" value="6-blade_b-propeller_TolB-like"/>
</dbReference>
<sequence>MDVSRVSVMTFNMCKTEGFPINWPQRRLPIIECLTAFTPDILCIQELHPLLHDTIVEALPTHAFIQDEFAGWQNEGNIYWNSNMFTMLDYGMVDIGIMEPLRRLFWARLFIKSSTSNVTNQQNRKEILVSTAHYTWEGHEEERKTDINLRKQQTRRTVSALEALTTRFNNPYLAVLFMGDLNENYHPRRILREAGYVDCFAELRLPTPITHPQRPAEPKEDIQVGTTLDWIMQNKYARPILANSLTNIFCTGGYSVSDHCPVMCIYEIGAGPNKYLQVKFNDEERDQTNPSIVPCHVFKSKSQLGTDSYGRRRTWNFSILILFLLIYNEKSLALSLNQPNLSSTATWNRSGNTFANRSIVGQNPTSIFITTNNTIYVFNQEKKKVLIWNDENSLTPTYNISGNFSDAYSIFVTSNGDVYIDDDVRHGVVKKWRPQTEDFEIVMNVESQCFGLFVDINDNLYCSIFTNHRVVKTNLKSPSMKPTLVAGNGVEGSHASELSYPYGIFVDNNLDLLVADSNNARIQSFVFGEKNAITLAGAGWK</sequence>
<dbReference type="OrthoDB" id="9991988at2759"/>
<dbReference type="SUPFAM" id="SSF56219">
    <property type="entry name" value="DNase I-like"/>
    <property type="match status" value="1"/>
</dbReference>
<dbReference type="Gene3D" id="2.120.10.30">
    <property type="entry name" value="TolB, C-terminal domain"/>
    <property type="match status" value="1"/>
</dbReference>
<accession>A0A814MU84</accession>
<dbReference type="Gene3D" id="3.60.10.10">
    <property type="entry name" value="Endonuclease/exonuclease/phosphatase"/>
    <property type="match status" value="1"/>
</dbReference>
<gene>
    <name evidence="1" type="ORF">EDS130_LOCUS18978</name>
</gene>
<dbReference type="SUPFAM" id="SSF101898">
    <property type="entry name" value="NHL repeat"/>
    <property type="match status" value="1"/>
</dbReference>
<dbReference type="Proteomes" id="UP000663852">
    <property type="component" value="Unassembled WGS sequence"/>
</dbReference>
<protein>
    <recommendedName>
        <fullName evidence="3">Endonuclease/exonuclease/phosphatase domain-containing protein</fullName>
    </recommendedName>
</protein>
<dbReference type="AlphaFoldDB" id="A0A814MU84"/>
<evidence type="ECO:0000313" key="1">
    <source>
        <dbReference type="EMBL" id="CAF1081242.1"/>
    </source>
</evidence>
<organism evidence="1 2">
    <name type="scientific">Adineta ricciae</name>
    <name type="common">Rotifer</name>
    <dbReference type="NCBI Taxonomy" id="249248"/>
    <lineage>
        <taxon>Eukaryota</taxon>
        <taxon>Metazoa</taxon>
        <taxon>Spiralia</taxon>
        <taxon>Gnathifera</taxon>
        <taxon>Rotifera</taxon>
        <taxon>Eurotatoria</taxon>
        <taxon>Bdelloidea</taxon>
        <taxon>Adinetida</taxon>
        <taxon>Adinetidae</taxon>
        <taxon>Adineta</taxon>
    </lineage>
</organism>
<evidence type="ECO:0000313" key="2">
    <source>
        <dbReference type="Proteomes" id="UP000663852"/>
    </source>
</evidence>
<reference evidence="1" key="1">
    <citation type="submission" date="2021-02" db="EMBL/GenBank/DDBJ databases">
        <authorList>
            <person name="Nowell W R."/>
        </authorList>
    </citation>
    <scope>NUCLEOTIDE SEQUENCE</scope>
</reference>
<comment type="caution">
    <text evidence="1">The sequence shown here is derived from an EMBL/GenBank/DDBJ whole genome shotgun (WGS) entry which is preliminary data.</text>
</comment>
<proteinExistence type="predicted"/>
<dbReference type="EMBL" id="CAJNOJ010000089">
    <property type="protein sequence ID" value="CAF1081242.1"/>
    <property type="molecule type" value="Genomic_DNA"/>
</dbReference>
<dbReference type="InterPro" id="IPR036691">
    <property type="entry name" value="Endo/exonu/phosph_ase_sf"/>
</dbReference>
<name>A0A814MU84_ADIRI</name>
<evidence type="ECO:0008006" key="3">
    <source>
        <dbReference type="Google" id="ProtNLM"/>
    </source>
</evidence>